<name>A0A5S3XCK5_9GAMM</name>
<accession>A0A5S3XCK5</accession>
<evidence type="ECO:0000313" key="2">
    <source>
        <dbReference type="Proteomes" id="UP000307706"/>
    </source>
</evidence>
<dbReference type="AlphaFoldDB" id="A0A5S3XCK5"/>
<sequence>GQVSDSIPTLEAIQQTTEFEITQQLPAQMQSYTEQTIVPAIGALAQAAVAGDLTALNDQITLAYTAALAQVRDSIPTLEAIQQTTKFEITQQLPAQMQSYTEQTIVPAIGSLAQAAVAGDLTALNDQITLAYTAALAQVT</sequence>
<organism evidence="1 2">
    <name type="scientific">Pseudoalteromonas citrea</name>
    <dbReference type="NCBI Taxonomy" id="43655"/>
    <lineage>
        <taxon>Bacteria</taxon>
        <taxon>Pseudomonadati</taxon>
        <taxon>Pseudomonadota</taxon>
        <taxon>Gammaproteobacteria</taxon>
        <taxon>Alteromonadales</taxon>
        <taxon>Pseudoalteromonadaceae</taxon>
        <taxon>Pseudoalteromonas</taxon>
    </lineage>
</organism>
<comment type="caution">
    <text evidence="1">The sequence shown here is derived from an EMBL/GenBank/DDBJ whole genome shotgun (WGS) entry which is preliminary data.</text>
</comment>
<proteinExistence type="predicted"/>
<dbReference type="EMBL" id="PNCL01000270">
    <property type="protein sequence ID" value="TMP50603.1"/>
    <property type="molecule type" value="Genomic_DNA"/>
</dbReference>
<dbReference type="RefSeq" id="WP_171044447.1">
    <property type="nucleotide sequence ID" value="NZ_PNCL01000270.1"/>
</dbReference>
<reference evidence="1 2" key="1">
    <citation type="submission" date="2017-12" db="EMBL/GenBank/DDBJ databases">
        <authorList>
            <person name="Paulsen S."/>
            <person name="Gram L.K."/>
        </authorList>
    </citation>
    <scope>NUCLEOTIDE SEQUENCE [LARGE SCALE GENOMIC DNA]</scope>
    <source>
        <strain evidence="1 2">S2231</strain>
    </source>
</reference>
<evidence type="ECO:0000313" key="1">
    <source>
        <dbReference type="EMBL" id="TMP50603.1"/>
    </source>
</evidence>
<reference evidence="2" key="2">
    <citation type="submission" date="2019-06" db="EMBL/GenBank/DDBJ databases">
        <title>Co-occurence of chitin degradation, pigmentation and bioactivity in marine Pseudoalteromonas.</title>
        <authorList>
            <person name="Sonnenschein E.C."/>
            <person name="Bech P.K."/>
        </authorList>
    </citation>
    <scope>NUCLEOTIDE SEQUENCE [LARGE SCALE GENOMIC DNA]</scope>
    <source>
        <strain evidence="2">S2231</strain>
    </source>
</reference>
<protein>
    <submittedName>
        <fullName evidence="1">Uncharacterized protein</fullName>
    </submittedName>
</protein>
<gene>
    <name evidence="1" type="ORF">CWB96_22805</name>
</gene>
<dbReference type="Proteomes" id="UP000307706">
    <property type="component" value="Unassembled WGS sequence"/>
</dbReference>
<feature type="non-terminal residue" evidence="1">
    <location>
        <position position="140"/>
    </location>
</feature>
<feature type="non-terminal residue" evidence="1">
    <location>
        <position position="1"/>
    </location>
</feature>